<accession>A0ABX7JNI1</accession>
<feature type="domain" description="Prohead serine protease" evidence="5">
    <location>
        <begin position="14"/>
        <end position="150"/>
    </location>
</feature>
<evidence type="ECO:0000259" key="6">
    <source>
        <dbReference type="Pfam" id="PF05065"/>
    </source>
</evidence>
<dbReference type="InterPro" id="IPR024455">
    <property type="entry name" value="Phage_capsid"/>
</dbReference>
<dbReference type="EMBL" id="CP070371">
    <property type="protein sequence ID" value="QRZ15394.1"/>
    <property type="molecule type" value="Genomic_DNA"/>
</dbReference>
<evidence type="ECO:0000313" key="8">
    <source>
        <dbReference type="Proteomes" id="UP000663629"/>
    </source>
</evidence>
<dbReference type="RefSeq" id="WP_205296340.1">
    <property type="nucleotide sequence ID" value="NZ_CP070371.1"/>
</dbReference>
<evidence type="ECO:0000313" key="7">
    <source>
        <dbReference type="EMBL" id="QRZ15394.1"/>
    </source>
</evidence>
<evidence type="ECO:0000256" key="3">
    <source>
        <dbReference type="ARBA" id="ARBA00022670"/>
    </source>
</evidence>
<keyword evidence="4" id="KW-0378">Hydrolase</keyword>
<reference evidence="7 8" key="1">
    <citation type="submission" date="2021-02" db="EMBL/GenBank/DDBJ databases">
        <title>Paracoccus methylovroum sp.nov., a new methanol and methylamine utilizing methylotrophic denitrifer.</title>
        <authorList>
            <person name="Timsy T."/>
            <person name="Behrendt U."/>
            <person name="Ulrich A."/>
            <person name="Spanner T."/>
            <person name="Foesel B.U."/>
            <person name="Horn M.A."/>
            <person name="Kolb S."/>
        </authorList>
    </citation>
    <scope>NUCLEOTIDE SEQUENCE [LARGE SCALE GENOMIC DNA]</scope>
    <source>
        <strain evidence="7 8">H4-D09</strain>
    </source>
</reference>
<dbReference type="Pfam" id="PF05065">
    <property type="entry name" value="Phage_capsid"/>
    <property type="match status" value="1"/>
</dbReference>
<proteinExistence type="predicted"/>
<keyword evidence="2" id="KW-1188">Viral release from host cell</keyword>
<dbReference type="Gene3D" id="3.30.2400.10">
    <property type="entry name" value="Major capsid protein gp5"/>
    <property type="match status" value="1"/>
</dbReference>
<sequence>MDRIEFKAQFSVDDEGRIEGLASVFGTADRGGDIVHKGAFSGASFPIPMLDGHDQAEVIGVWQEGVETSEGLRVKGKLTLSVPRAREVRDLIMDKALQGLSIGYQATRKAARRGGGRDLHAVDLLEISVVAVPMHPGARITSAKDMTMTDKTEDKTVDKDEGGIAALEAKMADLEKKADTAPLVARLDKIEAKVNRPRGDAEAGEADEKKAAFVEYLRSGVVEGKALTTASDTANHILAPEQVETDFLRNLIEFSPIRTIADVRSTSAAKVILPIRTSVTNAVWVGETQARTGSAPGFDQGAVEIRELATFVDMSLQLSEDSANVLGEVNLALAEDFGQKESLAFVNGSTALEPSGFMVNADIAATDNGHVANLDPDALIAMMYSLPATYRQAGTWVMNGSTLATIRTLKDGDGRYLWQPSYQAGQPETILGRPVVEAVDMPDVAEDAEPIIFGDFKRGYRIYDRLSLSILADPFTQRHLGLARYHARRRVGADVVRPTAFRKLVMAV</sequence>
<evidence type="ECO:0000256" key="4">
    <source>
        <dbReference type="ARBA" id="ARBA00022801"/>
    </source>
</evidence>
<protein>
    <submittedName>
        <fullName evidence="7">Phage major capsid protein</fullName>
    </submittedName>
</protein>
<organism evidence="7 8">
    <name type="scientific">Paracoccus methylovorus</name>
    <dbReference type="NCBI Taxonomy" id="2812658"/>
    <lineage>
        <taxon>Bacteria</taxon>
        <taxon>Pseudomonadati</taxon>
        <taxon>Pseudomonadota</taxon>
        <taxon>Alphaproteobacteria</taxon>
        <taxon>Rhodobacterales</taxon>
        <taxon>Paracoccaceae</taxon>
        <taxon>Paracoccus</taxon>
    </lineage>
</organism>
<gene>
    <name evidence="7" type="ORF">JWJ88_13645</name>
</gene>
<dbReference type="InterPro" id="IPR054612">
    <property type="entry name" value="Phage_capsid-like_C"/>
</dbReference>
<evidence type="ECO:0000256" key="2">
    <source>
        <dbReference type="ARBA" id="ARBA00022612"/>
    </source>
</evidence>
<dbReference type="SUPFAM" id="SSF56563">
    <property type="entry name" value="Major capsid protein gp5"/>
    <property type="match status" value="1"/>
</dbReference>
<dbReference type="InterPro" id="IPR006433">
    <property type="entry name" value="Prohead_protease"/>
</dbReference>
<dbReference type="Proteomes" id="UP000663629">
    <property type="component" value="Chromosome 2"/>
</dbReference>
<evidence type="ECO:0000259" key="5">
    <source>
        <dbReference type="Pfam" id="PF04586"/>
    </source>
</evidence>
<name>A0ABX7JNI1_9RHOB</name>
<keyword evidence="8" id="KW-1185">Reference proteome</keyword>
<keyword evidence="3" id="KW-0645">Protease</keyword>
<evidence type="ECO:0000256" key="1">
    <source>
        <dbReference type="ARBA" id="ARBA00004328"/>
    </source>
</evidence>
<dbReference type="NCBIfam" id="TIGR01554">
    <property type="entry name" value="major_cap_HK97"/>
    <property type="match status" value="1"/>
</dbReference>
<dbReference type="Pfam" id="PF04586">
    <property type="entry name" value="Peptidase_S78"/>
    <property type="match status" value="1"/>
</dbReference>
<dbReference type="InterPro" id="IPR054613">
    <property type="entry name" value="Peptidase_S78_dom"/>
</dbReference>
<comment type="subcellular location">
    <subcellularLocation>
        <location evidence="1">Virion</location>
    </subcellularLocation>
</comment>
<feature type="domain" description="Phage capsid-like C-terminal" evidence="6">
    <location>
        <begin position="237"/>
        <end position="505"/>
    </location>
</feature>
<dbReference type="NCBIfam" id="TIGR01543">
    <property type="entry name" value="proheadase_HK97"/>
    <property type="match status" value="1"/>
</dbReference>
<dbReference type="Gene3D" id="3.30.2320.10">
    <property type="entry name" value="hypothetical protein PF0899 domain"/>
    <property type="match status" value="1"/>
</dbReference>